<keyword evidence="3" id="KW-0597">Phosphoprotein</keyword>
<dbReference type="InterPro" id="IPR036890">
    <property type="entry name" value="HATPase_C_sf"/>
</dbReference>
<evidence type="ECO:0000256" key="2">
    <source>
        <dbReference type="ARBA" id="ARBA00012438"/>
    </source>
</evidence>
<evidence type="ECO:0000256" key="1">
    <source>
        <dbReference type="ARBA" id="ARBA00000085"/>
    </source>
</evidence>
<sequence>MIHPPVPANEEERLKALHDLHIINTEPEESFDSITELASYICRMPVSMVTLVDETKQWFKSKIGTEMCESDRDISFCSHAILEPDNFMEVKDTHKDERFKDNPFANAGKESIRYYAGVPLVNSTGMALGTLCVIDTKVNKLNEHQIKALKALAKQVEALFEARHKNYLLEEARQDLDDHNVLLKDFAGVVSHDMKMPLANMVLTADVIKKKYGDLIGEEGVKYLNQLKKSGLNLSDYITGILNHYESEKLANIEIEEIDLHNLLEDIIDLLGIEEDCEINFPKKNVNIRVNRSALEQILLNLISNSLKYNDKEKIVINLGFKEIPDYYVFTVEDNGIGVKQEEQELIFKLFSTLSITDRKGNNGHGIGLSTVKKLVTNLGGTVKIKSELEKGTKFTFTIQAT</sequence>
<dbReference type="SUPFAM" id="SSF55781">
    <property type="entry name" value="GAF domain-like"/>
    <property type="match status" value="1"/>
</dbReference>
<dbReference type="SMART" id="SM00065">
    <property type="entry name" value="GAF"/>
    <property type="match status" value="1"/>
</dbReference>
<dbReference type="EMBL" id="JAVRHO010000008">
    <property type="protein sequence ID" value="MDT0646423.1"/>
    <property type="molecule type" value="Genomic_DNA"/>
</dbReference>
<keyword evidence="5" id="KW-0808">Transferase</keyword>
<dbReference type="PRINTS" id="PR00344">
    <property type="entry name" value="BCTRLSENSOR"/>
</dbReference>
<accession>A0ABU3CJL4</accession>
<dbReference type="PANTHER" id="PTHR43102:SF2">
    <property type="entry name" value="GAF DOMAIN-CONTAINING PROTEIN"/>
    <property type="match status" value="1"/>
</dbReference>
<dbReference type="SMART" id="SM00388">
    <property type="entry name" value="HisKA"/>
    <property type="match status" value="1"/>
</dbReference>
<dbReference type="SUPFAM" id="SSF55874">
    <property type="entry name" value="ATPase domain of HSP90 chaperone/DNA topoisomerase II/histidine kinase"/>
    <property type="match status" value="1"/>
</dbReference>
<gene>
    <name evidence="5" type="ORF">RM545_06960</name>
</gene>
<dbReference type="SMART" id="SM00387">
    <property type="entry name" value="HATPase_c"/>
    <property type="match status" value="1"/>
</dbReference>
<evidence type="ECO:0000313" key="5">
    <source>
        <dbReference type="EMBL" id="MDT0646423.1"/>
    </source>
</evidence>
<name>A0ABU3CJL4_9FLAO</name>
<dbReference type="InterPro" id="IPR003018">
    <property type="entry name" value="GAF"/>
</dbReference>
<dbReference type="InterPro" id="IPR036097">
    <property type="entry name" value="HisK_dim/P_sf"/>
</dbReference>
<dbReference type="PROSITE" id="PS50109">
    <property type="entry name" value="HIS_KIN"/>
    <property type="match status" value="1"/>
</dbReference>
<dbReference type="InterPro" id="IPR005467">
    <property type="entry name" value="His_kinase_dom"/>
</dbReference>
<dbReference type="Proteomes" id="UP001245285">
    <property type="component" value="Unassembled WGS sequence"/>
</dbReference>
<protein>
    <recommendedName>
        <fullName evidence="2">histidine kinase</fullName>
        <ecNumber evidence="2">2.7.13.3</ecNumber>
    </recommendedName>
</protein>
<dbReference type="EC" id="2.7.13.3" evidence="2"/>
<comment type="caution">
    <text evidence="5">The sequence shown here is derived from an EMBL/GenBank/DDBJ whole genome shotgun (WGS) entry which is preliminary data.</text>
</comment>
<evidence type="ECO:0000313" key="6">
    <source>
        <dbReference type="Proteomes" id="UP001245285"/>
    </source>
</evidence>
<dbReference type="Pfam" id="PF01590">
    <property type="entry name" value="GAF"/>
    <property type="match status" value="1"/>
</dbReference>
<organism evidence="5 6">
    <name type="scientific">Autumnicola lenta</name>
    <dbReference type="NCBI Taxonomy" id="3075593"/>
    <lineage>
        <taxon>Bacteria</taxon>
        <taxon>Pseudomonadati</taxon>
        <taxon>Bacteroidota</taxon>
        <taxon>Flavobacteriia</taxon>
        <taxon>Flavobacteriales</taxon>
        <taxon>Flavobacteriaceae</taxon>
        <taxon>Autumnicola</taxon>
    </lineage>
</organism>
<dbReference type="Gene3D" id="1.10.287.130">
    <property type="match status" value="1"/>
</dbReference>
<dbReference type="GO" id="GO:0016301">
    <property type="term" value="F:kinase activity"/>
    <property type="evidence" value="ECO:0007669"/>
    <property type="project" value="UniProtKB-KW"/>
</dbReference>
<dbReference type="Gene3D" id="3.30.450.40">
    <property type="match status" value="1"/>
</dbReference>
<dbReference type="InterPro" id="IPR003661">
    <property type="entry name" value="HisK_dim/P_dom"/>
</dbReference>
<dbReference type="PANTHER" id="PTHR43102">
    <property type="entry name" value="SLR1143 PROTEIN"/>
    <property type="match status" value="1"/>
</dbReference>
<dbReference type="InterPro" id="IPR003594">
    <property type="entry name" value="HATPase_dom"/>
</dbReference>
<comment type="catalytic activity">
    <reaction evidence="1">
        <text>ATP + protein L-histidine = ADP + protein N-phospho-L-histidine.</text>
        <dbReference type="EC" id="2.7.13.3"/>
    </reaction>
</comment>
<dbReference type="RefSeq" id="WP_311494595.1">
    <property type="nucleotide sequence ID" value="NZ_JAVRHO010000008.1"/>
</dbReference>
<reference evidence="5 6" key="1">
    <citation type="submission" date="2023-09" db="EMBL/GenBank/DDBJ databases">
        <authorList>
            <person name="Rey-Velasco X."/>
        </authorList>
    </citation>
    <scope>NUCLEOTIDE SEQUENCE [LARGE SCALE GENOMIC DNA]</scope>
    <source>
        <strain evidence="5 6">F260</strain>
    </source>
</reference>
<keyword evidence="5" id="KW-0418">Kinase</keyword>
<evidence type="ECO:0000256" key="3">
    <source>
        <dbReference type="ARBA" id="ARBA00022553"/>
    </source>
</evidence>
<feature type="domain" description="Histidine kinase" evidence="4">
    <location>
        <begin position="189"/>
        <end position="402"/>
    </location>
</feature>
<proteinExistence type="predicted"/>
<dbReference type="SUPFAM" id="SSF47384">
    <property type="entry name" value="Homodimeric domain of signal transducing histidine kinase"/>
    <property type="match status" value="1"/>
</dbReference>
<dbReference type="InterPro" id="IPR029016">
    <property type="entry name" value="GAF-like_dom_sf"/>
</dbReference>
<dbReference type="Gene3D" id="3.30.565.10">
    <property type="entry name" value="Histidine kinase-like ATPase, C-terminal domain"/>
    <property type="match status" value="1"/>
</dbReference>
<dbReference type="CDD" id="cd00082">
    <property type="entry name" value="HisKA"/>
    <property type="match status" value="1"/>
</dbReference>
<dbReference type="Pfam" id="PF02518">
    <property type="entry name" value="HATPase_c"/>
    <property type="match status" value="1"/>
</dbReference>
<evidence type="ECO:0000259" key="4">
    <source>
        <dbReference type="PROSITE" id="PS50109"/>
    </source>
</evidence>
<dbReference type="InterPro" id="IPR004358">
    <property type="entry name" value="Sig_transdc_His_kin-like_C"/>
</dbReference>
<keyword evidence="6" id="KW-1185">Reference proteome</keyword>